<protein>
    <recommendedName>
        <fullName evidence="3">Autotransporter adhesin-like protein</fullName>
    </recommendedName>
</protein>
<evidence type="ECO:0008006" key="3">
    <source>
        <dbReference type="Google" id="ProtNLM"/>
    </source>
</evidence>
<organism evidence="1 2">
    <name type="scientific">Chryseobacterium defluvii</name>
    <dbReference type="NCBI Taxonomy" id="160396"/>
    <lineage>
        <taxon>Bacteria</taxon>
        <taxon>Pseudomonadati</taxon>
        <taxon>Bacteroidota</taxon>
        <taxon>Flavobacteriia</taxon>
        <taxon>Flavobacteriales</taxon>
        <taxon>Weeksellaceae</taxon>
        <taxon>Chryseobacterium group</taxon>
        <taxon>Chryseobacterium</taxon>
    </lineage>
</organism>
<dbReference type="Proteomes" id="UP000272428">
    <property type="component" value="Unassembled WGS sequence"/>
</dbReference>
<name>A0A495SL87_9FLAO</name>
<evidence type="ECO:0000313" key="2">
    <source>
        <dbReference type="Proteomes" id="UP000272428"/>
    </source>
</evidence>
<dbReference type="SUPFAM" id="SSF69349">
    <property type="entry name" value="Phage fibre proteins"/>
    <property type="match status" value="1"/>
</dbReference>
<gene>
    <name evidence="1" type="ORF">BCF58_0270</name>
</gene>
<accession>A0A495SL87</accession>
<dbReference type="EMBL" id="RBXB01000001">
    <property type="protein sequence ID" value="RKT01059.1"/>
    <property type="molecule type" value="Genomic_DNA"/>
</dbReference>
<reference evidence="1 2" key="1">
    <citation type="submission" date="2018-10" db="EMBL/GenBank/DDBJ databases">
        <title>Genomic Encyclopedia of Archaeal and Bacterial Type Strains, Phase II (KMG-II): from individual species to whole genera.</title>
        <authorList>
            <person name="Goeker M."/>
        </authorList>
    </citation>
    <scope>NUCLEOTIDE SEQUENCE [LARGE SCALE GENOMIC DNA]</scope>
    <source>
        <strain evidence="1 2">DSM 14219</strain>
    </source>
</reference>
<dbReference type="AlphaFoldDB" id="A0A495SL87"/>
<evidence type="ECO:0000313" key="1">
    <source>
        <dbReference type="EMBL" id="RKT01059.1"/>
    </source>
</evidence>
<comment type="caution">
    <text evidence="1">The sequence shown here is derived from an EMBL/GenBank/DDBJ whole genome shotgun (WGS) entry which is preliminary data.</text>
</comment>
<dbReference type="RefSeq" id="WP_228434702.1">
    <property type="nucleotide sequence ID" value="NZ_RBXB01000001.1"/>
</dbReference>
<dbReference type="Gene3D" id="2.160.20.120">
    <property type="match status" value="1"/>
</dbReference>
<sequence length="202" mass="22052">MENFKEIKQEILDRAKNVDACNGEYKRAYKAENYEELLKVVTDNFNFCCNNKIIDCELLSRIGESICNENNLFYNVSTDKGFLLADSATVRASGSATVEAWGSATVEAWGSATVRASGSATVEAWGSATVEASGSATVRASGSATVEAWGSATVEAWGSAYINSYNSIEHKISEKVILRYYYENRVVLADVESLKPLHNSKS</sequence>
<keyword evidence="2" id="KW-1185">Reference proteome</keyword>
<proteinExistence type="predicted"/>